<evidence type="ECO:0000256" key="1">
    <source>
        <dbReference type="ARBA" id="ARBA00004141"/>
    </source>
</evidence>
<gene>
    <name evidence="10" type="ORF">SAMN06297387_104127</name>
</gene>
<comment type="subcellular location">
    <subcellularLocation>
        <location evidence="1">Membrane</location>
        <topology evidence="1">Multi-pass membrane protein</topology>
    </subcellularLocation>
</comment>
<dbReference type="PANTHER" id="PTHR11003:SF291">
    <property type="entry name" value="IP11374P"/>
    <property type="match status" value="1"/>
</dbReference>
<accession>A0A286DTD9</accession>
<keyword evidence="6 8" id="KW-0472">Membrane</keyword>
<dbReference type="GO" id="GO:0015271">
    <property type="term" value="F:outward rectifier potassium channel activity"/>
    <property type="evidence" value="ECO:0007669"/>
    <property type="project" value="TreeGrafter"/>
</dbReference>
<feature type="transmembrane region" description="Helical" evidence="8">
    <location>
        <begin position="34"/>
        <end position="52"/>
    </location>
</feature>
<evidence type="ECO:0000256" key="6">
    <source>
        <dbReference type="ARBA" id="ARBA00023136"/>
    </source>
</evidence>
<dbReference type="InterPro" id="IPR003280">
    <property type="entry name" value="2pore_dom_K_chnl"/>
</dbReference>
<dbReference type="EMBL" id="OCNE01000004">
    <property type="protein sequence ID" value="SOD61957.1"/>
    <property type="molecule type" value="Genomic_DNA"/>
</dbReference>
<dbReference type="GO" id="GO:0005886">
    <property type="term" value="C:plasma membrane"/>
    <property type="evidence" value="ECO:0007669"/>
    <property type="project" value="TreeGrafter"/>
</dbReference>
<evidence type="ECO:0000256" key="7">
    <source>
        <dbReference type="ARBA" id="ARBA00023303"/>
    </source>
</evidence>
<evidence type="ECO:0000256" key="5">
    <source>
        <dbReference type="ARBA" id="ARBA00023065"/>
    </source>
</evidence>
<evidence type="ECO:0000256" key="2">
    <source>
        <dbReference type="ARBA" id="ARBA00022448"/>
    </source>
</evidence>
<dbReference type="PANTHER" id="PTHR11003">
    <property type="entry name" value="POTASSIUM CHANNEL, SUBFAMILY K"/>
    <property type="match status" value="1"/>
</dbReference>
<keyword evidence="5" id="KW-0406">Ion transport</keyword>
<name>A0A286DTD9_9ACTN</name>
<keyword evidence="11" id="KW-1185">Reference proteome</keyword>
<organism evidence="10 11">
    <name type="scientific">Streptomyces zhaozhouensis</name>
    <dbReference type="NCBI Taxonomy" id="1300267"/>
    <lineage>
        <taxon>Bacteria</taxon>
        <taxon>Bacillati</taxon>
        <taxon>Actinomycetota</taxon>
        <taxon>Actinomycetes</taxon>
        <taxon>Kitasatosporales</taxon>
        <taxon>Streptomycetaceae</taxon>
        <taxon>Streptomyces</taxon>
    </lineage>
</organism>
<keyword evidence="4 8" id="KW-1133">Transmembrane helix</keyword>
<evidence type="ECO:0000256" key="4">
    <source>
        <dbReference type="ARBA" id="ARBA00022989"/>
    </source>
</evidence>
<feature type="domain" description="Potassium channel" evidence="9">
    <location>
        <begin position="41"/>
        <end position="109"/>
    </location>
</feature>
<proteinExistence type="predicted"/>
<feature type="transmembrane region" description="Helical" evidence="8">
    <location>
        <begin position="88"/>
        <end position="109"/>
    </location>
</feature>
<dbReference type="Gene3D" id="1.10.287.70">
    <property type="match status" value="1"/>
</dbReference>
<evidence type="ECO:0000313" key="11">
    <source>
        <dbReference type="Proteomes" id="UP000219072"/>
    </source>
</evidence>
<keyword evidence="2" id="KW-0813">Transport</keyword>
<evidence type="ECO:0000313" key="10">
    <source>
        <dbReference type="EMBL" id="SOD61957.1"/>
    </source>
</evidence>
<protein>
    <submittedName>
        <fullName evidence="10">Ion channel</fullName>
    </submittedName>
</protein>
<sequence length="125" mass="13322">MAPPLAKTGAVFGFVVLAAALVAAGREAWRAPSFRGAALSLLLVLVTGTVFYRVHEHWSVLESLYFSVTTGLTIGYGDLAPTTTLSRVFTMIYAASAVSLFAMVGGLLARTGLAHRRSLRHRDPS</sequence>
<dbReference type="GO" id="GO:0022841">
    <property type="term" value="F:potassium ion leak channel activity"/>
    <property type="evidence" value="ECO:0007669"/>
    <property type="project" value="TreeGrafter"/>
</dbReference>
<dbReference type="Pfam" id="PF07885">
    <property type="entry name" value="Ion_trans_2"/>
    <property type="match status" value="1"/>
</dbReference>
<keyword evidence="7" id="KW-0407">Ion channel</keyword>
<evidence type="ECO:0000259" key="9">
    <source>
        <dbReference type="Pfam" id="PF07885"/>
    </source>
</evidence>
<evidence type="ECO:0000256" key="3">
    <source>
        <dbReference type="ARBA" id="ARBA00022692"/>
    </source>
</evidence>
<reference evidence="10 11" key="1">
    <citation type="submission" date="2017-09" db="EMBL/GenBank/DDBJ databases">
        <authorList>
            <person name="Ehlers B."/>
            <person name="Leendertz F.H."/>
        </authorList>
    </citation>
    <scope>NUCLEOTIDE SEQUENCE [LARGE SCALE GENOMIC DNA]</scope>
    <source>
        <strain evidence="10 11">CGMCC 4.7095</strain>
    </source>
</reference>
<evidence type="ECO:0000256" key="8">
    <source>
        <dbReference type="SAM" id="Phobius"/>
    </source>
</evidence>
<dbReference type="OrthoDB" id="9799090at2"/>
<dbReference type="Proteomes" id="UP000219072">
    <property type="component" value="Unassembled WGS sequence"/>
</dbReference>
<dbReference type="SUPFAM" id="SSF81324">
    <property type="entry name" value="Voltage-gated potassium channels"/>
    <property type="match status" value="1"/>
</dbReference>
<dbReference type="AlphaFoldDB" id="A0A286DTD9"/>
<dbReference type="InterPro" id="IPR013099">
    <property type="entry name" value="K_chnl_dom"/>
</dbReference>
<keyword evidence="3 8" id="KW-0812">Transmembrane</keyword>
<dbReference type="GO" id="GO:0030322">
    <property type="term" value="P:stabilization of membrane potential"/>
    <property type="evidence" value="ECO:0007669"/>
    <property type="project" value="TreeGrafter"/>
</dbReference>